<accession>A0AAN9JIW5</accession>
<evidence type="ECO:0000313" key="2">
    <source>
        <dbReference type="EMBL" id="KAK7298837.1"/>
    </source>
</evidence>
<dbReference type="AlphaFoldDB" id="A0AAN9JIW5"/>
<comment type="caution">
    <text evidence="2">The sequence shown here is derived from an EMBL/GenBank/DDBJ whole genome shotgun (WGS) entry which is preliminary data.</text>
</comment>
<sequence length="313" mass="34659">MENHPFLYRFHRPLFYYGTDPFSLCLGVTPIADVIIRANDFSLLPISLERSSNRRLGGMIFSADPGYSEGRLGLARVSKRCPHRLSILTKVLPDPLFLDLGRGEGSLRPTSQLTNSDFSASNETLSPGHKNLTRSSHARSTRRVKNGKIGWAAVLKGADECLFISRLFIRANHFTVQCLPLVGLGFGAAPSVHLPYLAAGTSAVLAPTDTTIHYREPAPLIGSGIIEYAFAVRYERTWANPWVWVVWRKQWESPNIMLVVGLEAAKESASVEVALPCCLVCELNQKPRMVALILCSLCCLRGDNHLTSSHFRV</sequence>
<dbReference type="EMBL" id="JAYMYQ010000024">
    <property type="protein sequence ID" value="KAK7298837.1"/>
    <property type="molecule type" value="Genomic_DNA"/>
</dbReference>
<evidence type="ECO:0000256" key="1">
    <source>
        <dbReference type="SAM" id="MobiDB-lite"/>
    </source>
</evidence>
<keyword evidence="3" id="KW-1185">Reference proteome</keyword>
<feature type="compositionally biased region" description="Polar residues" evidence="1">
    <location>
        <begin position="108"/>
        <end position="125"/>
    </location>
</feature>
<name>A0AAN9JIW5_CANGL</name>
<organism evidence="2 3">
    <name type="scientific">Canavalia gladiata</name>
    <name type="common">Sword bean</name>
    <name type="synonym">Dolichos gladiatus</name>
    <dbReference type="NCBI Taxonomy" id="3824"/>
    <lineage>
        <taxon>Eukaryota</taxon>
        <taxon>Viridiplantae</taxon>
        <taxon>Streptophyta</taxon>
        <taxon>Embryophyta</taxon>
        <taxon>Tracheophyta</taxon>
        <taxon>Spermatophyta</taxon>
        <taxon>Magnoliopsida</taxon>
        <taxon>eudicotyledons</taxon>
        <taxon>Gunneridae</taxon>
        <taxon>Pentapetalae</taxon>
        <taxon>rosids</taxon>
        <taxon>fabids</taxon>
        <taxon>Fabales</taxon>
        <taxon>Fabaceae</taxon>
        <taxon>Papilionoideae</taxon>
        <taxon>50 kb inversion clade</taxon>
        <taxon>NPAAA clade</taxon>
        <taxon>indigoferoid/millettioid clade</taxon>
        <taxon>Phaseoleae</taxon>
        <taxon>Canavalia</taxon>
    </lineage>
</organism>
<feature type="region of interest" description="Disordered" evidence="1">
    <location>
        <begin position="108"/>
        <end position="141"/>
    </location>
</feature>
<proteinExistence type="predicted"/>
<protein>
    <submittedName>
        <fullName evidence="2">Uncharacterized protein</fullName>
    </submittedName>
</protein>
<dbReference type="Proteomes" id="UP001367508">
    <property type="component" value="Unassembled WGS sequence"/>
</dbReference>
<evidence type="ECO:0000313" key="3">
    <source>
        <dbReference type="Proteomes" id="UP001367508"/>
    </source>
</evidence>
<gene>
    <name evidence="2" type="ORF">VNO77_46382</name>
</gene>
<reference evidence="2 3" key="1">
    <citation type="submission" date="2024-01" db="EMBL/GenBank/DDBJ databases">
        <title>The genomes of 5 underutilized Papilionoideae crops provide insights into root nodulation and disease resistanc.</title>
        <authorList>
            <person name="Jiang F."/>
        </authorList>
    </citation>
    <scope>NUCLEOTIDE SEQUENCE [LARGE SCALE GENOMIC DNA]</scope>
    <source>
        <strain evidence="2">LVBAO_FW01</strain>
        <tissue evidence="2">Leaves</tissue>
    </source>
</reference>